<evidence type="ECO:0000256" key="1">
    <source>
        <dbReference type="SAM" id="MobiDB-lite"/>
    </source>
</evidence>
<feature type="region of interest" description="Disordered" evidence="1">
    <location>
        <begin position="1"/>
        <end position="46"/>
    </location>
</feature>
<proteinExistence type="predicted"/>
<name>A0A392U1K5_9FABA</name>
<dbReference type="Proteomes" id="UP000265520">
    <property type="component" value="Unassembled WGS sequence"/>
</dbReference>
<evidence type="ECO:0000313" key="2">
    <source>
        <dbReference type="EMBL" id="MCI67311.1"/>
    </source>
</evidence>
<reference evidence="2 3" key="1">
    <citation type="journal article" date="2018" name="Front. Plant Sci.">
        <title>Red Clover (Trifolium pratense) and Zigzag Clover (T. medium) - A Picture of Genomic Similarities and Differences.</title>
        <authorList>
            <person name="Dluhosova J."/>
            <person name="Istvanek J."/>
            <person name="Nedelnik J."/>
            <person name="Repkova J."/>
        </authorList>
    </citation>
    <scope>NUCLEOTIDE SEQUENCE [LARGE SCALE GENOMIC DNA]</scope>
    <source>
        <strain evidence="3">cv. 10/8</strain>
        <tissue evidence="2">Leaf</tissue>
    </source>
</reference>
<organism evidence="2 3">
    <name type="scientific">Trifolium medium</name>
    <dbReference type="NCBI Taxonomy" id="97028"/>
    <lineage>
        <taxon>Eukaryota</taxon>
        <taxon>Viridiplantae</taxon>
        <taxon>Streptophyta</taxon>
        <taxon>Embryophyta</taxon>
        <taxon>Tracheophyta</taxon>
        <taxon>Spermatophyta</taxon>
        <taxon>Magnoliopsida</taxon>
        <taxon>eudicotyledons</taxon>
        <taxon>Gunneridae</taxon>
        <taxon>Pentapetalae</taxon>
        <taxon>rosids</taxon>
        <taxon>fabids</taxon>
        <taxon>Fabales</taxon>
        <taxon>Fabaceae</taxon>
        <taxon>Papilionoideae</taxon>
        <taxon>50 kb inversion clade</taxon>
        <taxon>NPAAA clade</taxon>
        <taxon>Hologalegina</taxon>
        <taxon>IRL clade</taxon>
        <taxon>Trifolieae</taxon>
        <taxon>Trifolium</taxon>
    </lineage>
</organism>
<feature type="compositionally biased region" description="Basic and acidic residues" evidence="1">
    <location>
        <begin position="7"/>
        <end position="16"/>
    </location>
</feature>
<dbReference type="EMBL" id="LXQA010714309">
    <property type="protein sequence ID" value="MCI67311.1"/>
    <property type="molecule type" value="Genomic_DNA"/>
</dbReference>
<comment type="caution">
    <text evidence="2">The sequence shown here is derived from an EMBL/GenBank/DDBJ whole genome shotgun (WGS) entry which is preliminary data.</text>
</comment>
<feature type="compositionally biased region" description="Basic and acidic residues" evidence="1">
    <location>
        <begin position="24"/>
        <end position="34"/>
    </location>
</feature>
<evidence type="ECO:0000313" key="3">
    <source>
        <dbReference type="Proteomes" id="UP000265520"/>
    </source>
</evidence>
<accession>A0A392U1K5</accession>
<keyword evidence="3" id="KW-1185">Reference proteome</keyword>
<sequence length="46" mass="5151">MSSLSETQRRSSETKPEGSSVKATHSETKQEVLARRAFNAASRTRR</sequence>
<protein>
    <submittedName>
        <fullName evidence="2">Uncharacterized protein</fullName>
    </submittedName>
</protein>
<feature type="non-terminal residue" evidence="2">
    <location>
        <position position="46"/>
    </location>
</feature>
<dbReference type="AlphaFoldDB" id="A0A392U1K5"/>